<gene>
    <name evidence="3" type="ORF">Pta02_74150</name>
</gene>
<dbReference type="SUPFAM" id="SSF56349">
    <property type="entry name" value="DNA breaking-rejoining enzymes"/>
    <property type="match status" value="1"/>
</dbReference>
<keyword evidence="4" id="KW-1185">Reference proteome</keyword>
<name>A0A8J3X057_9ACTN</name>
<dbReference type="InterPro" id="IPR002104">
    <property type="entry name" value="Integrase_catalytic"/>
</dbReference>
<feature type="domain" description="Tyr recombinase" evidence="2">
    <location>
        <begin position="1"/>
        <end position="164"/>
    </location>
</feature>
<dbReference type="GO" id="GO:0006310">
    <property type="term" value="P:DNA recombination"/>
    <property type="evidence" value="ECO:0007669"/>
    <property type="project" value="UniProtKB-KW"/>
</dbReference>
<dbReference type="InterPro" id="IPR013762">
    <property type="entry name" value="Integrase-like_cat_sf"/>
</dbReference>
<accession>A0A8J3X057</accession>
<dbReference type="GO" id="GO:0015074">
    <property type="term" value="P:DNA integration"/>
    <property type="evidence" value="ECO:0007669"/>
    <property type="project" value="InterPro"/>
</dbReference>
<protein>
    <recommendedName>
        <fullName evidence="2">Tyr recombinase domain-containing protein</fullName>
    </recommendedName>
</protein>
<evidence type="ECO:0000313" key="3">
    <source>
        <dbReference type="EMBL" id="GII05407.1"/>
    </source>
</evidence>
<sequence length="177" mass="19461">MLQSRRRRHRAGADPGRAPGRGLFAVYAWRAERAGGDTETRRSRRILEPPEIAAGALRQQHSRQAAQRLKAGAAWHDHGLVFCTGVGTPPDAANVRRAFRKITEEAQIGPGRVPRELRHSFVSIMSDQGVPLEIIADLVGHAGTGVTEAVYRHEIRPALTKGAQAMDKILKKRNRSA</sequence>
<dbReference type="InterPro" id="IPR011010">
    <property type="entry name" value="DNA_brk_join_enz"/>
</dbReference>
<dbReference type="EMBL" id="BOOK01000067">
    <property type="protein sequence ID" value="GII05407.1"/>
    <property type="molecule type" value="Genomic_DNA"/>
</dbReference>
<comment type="caution">
    <text evidence="3">The sequence shown here is derived from an EMBL/GenBank/DDBJ whole genome shotgun (WGS) entry which is preliminary data.</text>
</comment>
<proteinExistence type="predicted"/>
<evidence type="ECO:0000256" key="1">
    <source>
        <dbReference type="ARBA" id="ARBA00023172"/>
    </source>
</evidence>
<dbReference type="RefSeq" id="WP_203879615.1">
    <property type="nucleotide sequence ID" value="NZ_BOOK01000067.1"/>
</dbReference>
<evidence type="ECO:0000313" key="4">
    <source>
        <dbReference type="Proteomes" id="UP000634476"/>
    </source>
</evidence>
<keyword evidence="1" id="KW-0233">DNA recombination</keyword>
<dbReference type="AlphaFoldDB" id="A0A8J3X057"/>
<dbReference type="PROSITE" id="PS51898">
    <property type="entry name" value="TYR_RECOMBINASE"/>
    <property type="match status" value="1"/>
</dbReference>
<dbReference type="Pfam" id="PF00589">
    <property type="entry name" value="Phage_integrase"/>
    <property type="match status" value="1"/>
</dbReference>
<dbReference type="Gene3D" id="1.10.443.10">
    <property type="entry name" value="Intergrase catalytic core"/>
    <property type="match status" value="1"/>
</dbReference>
<dbReference type="GO" id="GO:0003677">
    <property type="term" value="F:DNA binding"/>
    <property type="evidence" value="ECO:0007669"/>
    <property type="project" value="InterPro"/>
</dbReference>
<dbReference type="Proteomes" id="UP000634476">
    <property type="component" value="Unassembled WGS sequence"/>
</dbReference>
<reference evidence="3" key="1">
    <citation type="submission" date="2021-01" db="EMBL/GenBank/DDBJ databases">
        <title>Whole genome shotgun sequence of Planobispora takensis NBRC 109077.</title>
        <authorList>
            <person name="Komaki H."/>
            <person name="Tamura T."/>
        </authorList>
    </citation>
    <scope>NUCLEOTIDE SEQUENCE</scope>
    <source>
        <strain evidence="3">NBRC 109077</strain>
    </source>
</reference>
<evidence type="ECO:0000259" key="2">
    <source>
        <dbReference type="PROSITE" id="PS51898"/>
    </source>
</evidence>
<organism evidence="3 4">
    <name type="scientific">Planobispora takensis</name>
    <dbReference type="NCBI Taxonomy" id="1367882"/>
    <lineage>
        <taxon>Bacteria</taxon>
        <taxon>Bacillati</taxon>
        <taxon>Actinomycetota</taxon>
        <taxon>Actinomycetes</taxon>
        <taxon>Streptosporangiales</taxon>
        <taxon>Streptosporangiaceae</taxon>
        <taxon>Planobispora</taxon>
    </lineage>
</organism>